<sequence>MDSFLRTSKEWLVSAREEKITIVVGNEACDLDSMASAVLFAWFRSEDNPETSSFKKYIPLLNIPKEDIKLRPEFQTLFKICHIDAANLVTLTDLPTPEILPPEQTQWVLVDHNKLDSNLGQLYSSCVAGCIDHHNEENSVPKNTKTEPRIIEKCGSCTSLVLREVAAPLLDENADLDDKPKYGSDVLKLGLASILIDTHNLQDATKTRKVDQDVVTCIDRILSARSPDWNRDAFFGEIDAVMRNLDGLSFNDVLRKDYKQWTETDVKLGISSVVRDLDFLDGLVDKDQAIGANSGQYMTAVSEFMAKRELDIWAVMTIFSSKQKDGDKLFQRQLRLHWRSQQSRMLVEKFEERNREELQLESIKDTKLSPGAEQNWMTWRQNNVAASRKQVAPLIRNTVKQYSKI</sequence>
<comment type="caution">
    <text evidence="6">The sequence shown here is derived from an EMBL/GenBank/DDBJ whole genome shotgun (WGS) entry which is preliminary data.</text>
</comment>
<name>A0A8H3EK36_9LECA</name>
<dbReference type="InterPro" id="IPR001667">
    <property type="entry name" value="DDH_dom"/>
</dbReference>
<dbReference type="GO" id="GO:0046872">
    <property type="term" value="F:metal ion binding"/>
    <property type="evidence" value="ECO:0007669"/>
    <property type="project" value="UniProtKB-KW"/>
</dbReference>
<evidence type="ECO:0000313" key="7">
    <source>
        <dbReference type="Proteomes" id="UP000664169"/>
    </source>
</evidence>
<dbReference type="Pfam" id="PF02833">
    <property type="entry name" value="DHHA2"/>
    <property type="match status" value="1"/>
</dbReference>
<dbReference type="PANTHER" id="PTHR12112:SF39">
    <property type="entry name" value="EG:152A3.5 PROTEIN (FBGN0003116_PN PROTEIN)"/>
    <property type="match status" value="1"/>
</dbReference>
<evidence type="ECO:0000259" key="5">
    <source>
        <dbReference type="SMART" id="SM01131"/>
    </source>
</evidence>
<keyword evidence="4" id="KW-0464">Manganese</keyword>
<evidence type="ECO:0000256" key="1">
    <source>
        <dbReference type="ARBA" id="ARBA00001936"/>
    </source>
</evidence>
<dbReference type="SMART" id="SM01131">
    <property type="entry name" value="DHHA2"/>
    <property type="match status" value="1"/>
</dbReference>
<reference evidence="6" key="1">
    <citation type="submission" date="2021-03" db="EMBL/GenBank/DDBJ databases">
        <authorList>
            <person name="Tagirdzhanova G."/>
        </authorList>
    </citation>
    <scope>NUCLEOTIDE SEQUENCE</scope>
</reference>
<dbReference type="Proteomes" id="UP000664169">
    <property type="component" value="Unassembled WGS sequence"/>
</dbReference>
<organism evidence="6 7">
    <name type="scientific">Gomphillus americanus</name>
    <dbReference type="NCBI Taxonomy" id="1940652"/>
    <lineage>
        <taxon>Eukaryota</taxon>
        <taxon>Fungi</taxon>
        <taxon>Dikarya</taxon>
        <taxon>Ascomycota</taxon>
        <taxon>Pezizomycotina</taxon>
        <taxon>Lecanoromycetes</taxon>
        <taxon>OSLEUM clade</taxon>
        <taxon>Ostropomycetidae</taxon>
        <taxon>Ostropales</taxon>
        <taxon>Graphidaceae</taxon>
        <taxon>Gomphilloideae</taxon>
        <taxon>Gomphillus</taxon>
    </lineage>
</organism>
<dbReference type="Pfam" id="PF01368">
    <property type="entry name" value="DHH"/>
    <property type="match status" value="1"/>
</dbReference>
<accession>A0A8H3EK36</accession>
<dbReference type="Gene3D" id="3.10.310.20">
    <property type="entry name" value="DHHA2 domain"/>
    <property type="match status" value="1"/>
</dbReference>
<feature type="domain" description="DHHA2" evidence="5">
    <location>
        <begin position="235"/>
        <end position="399"/>
    </location>
</feature>
<keyword evidence="2" id="KW-0479">Metal-binding</keyword>
<dbReference type="SUPFAM" id="SSF64182">
    <property type="entry name" value="DHH phosphoesterases"/>
    <property type="match status" value="1"/>
</dbReference>
<dbReference type="Gene3D" id="3.90.1640.10">
    <property type="entry name" value="inorganic pyrophosphatase (n-terminal core)"/>
    <property type="match status" value="1"/>
</dbReference>
<dbReference type="EMBL" id="CAJPDQ010000004">
    <property type="protein sequence ID" value="CAF9908161.1"/>
    <property type="molecule type" value="Genomic_DNA"/>
</dbReference>
<dbReference type="InterPro" id="IPR038763">
    <property type="entry name" value="DHH_sf"/>
</dbReference>
<dbReference type="InterPro" id="IPR038222">
    <property type="entry name" value="DHHA2_dom_sf"/>
</dbReference>
<gene>
    <name evidence="6" type="ORF">GOMPHAMPRED_006087</name>
</gene>
<dbReference type="OrthoDB" id="374045at2759"/>
<dbReference type="GO" id="GO:0004309">
    <property type="term" value="F:exopolyphosphatase activity"/>
    <property type="evidence" value="ECO:0007669"/>
    <property type="project" value="TreeGrafter"/>
</dbReference>
<dbReference type="InterPro" id="IPR004097">
    <property type="entry name" value="DHHA2"/>
</dbReference>
<dbReference type="PANTHER" id="PTHR12112">
    <property type="entry name" value="BNIP - RELATED"/>
    <property type="match status" value="1"/>
</dbReference>
<protein>
    <recommendedName>
        <fullName evidence="5">DHHA2 domain-containing protein</fullName>
    </recommendedName>
</protein>
<dbReference type="GO" id="GO:0005737">
    <property type="term" value="C:cytoplasm"/>
    <property type="evidence" value="ECO:0007669"/>
    <property type="project" value="InterPro"/>
</dbReference>
<dbReference type="AlphaFoldDB" id="A0A8H3EK36"/>
<evidence type="ECO:0000256" key="2">
    <source>
        <dbReference type="ARBA" id="ARBA00022723"/>
    </source>
</evidence>
<keyword evidence="3" id="KW-0378">Hydrolase</keyword>
<proteinExistence type="predicted"/>
<evidence type="ECO:0000256" key="3">
    <source>
        <dbReference type="ARBA" id="ARBA00022801"/>
    </source>
</evidence>
<keyword evidence="7" id="KW-1185">Reference proteome</keyword>
<comment type="cofactor">
    <cofactor evidence="1">
        <name>Mn(2+)</name>
        <dbReference type="ChEBI" id="CHEBI:29035"/>
    </cofactor>
</comment>
<evidence type="ECO:0000256" key="4">
    <source>
        <dbReference type="ARBA" id="ARBA00023211"/>
    </source>
</evidence>
<evidence type="ECO:0000313" key="6">
    <source>
        <dbReference type="EMBL" id="CAF9908161.1"/>
    </source>
</evidence>